<dbReference type="SUPFAM" id="SSF57903">
    <property type="entry name" value="FYVE/PHD zinc finger"/>
    <property type="match status" value="1"/>
</dbReference>
<feature type="domain" description="PHD-type" evidence="6">
    <location>
        <begin position="9"/>
        <end position="61"/>
    </location>
</feature>
<dbReference type="InterPro" id="IPR013083">
    <property type="entry name" value="Znf_RING/FYVE/PHD"/>
</dbReference>
<gene>
    <name evidence="7" type="ORF">Tci_682018</name>
</gene>
<feature type="region of interest" description="Disordered" evidence="5">
    <location>
        <begin position="104"/>
        <end position="128"/>
    </location>
</feature>
<feature type="non-terminal residue" evidence="7">
    <location>
        <position position="156"/>
    </location>
</feature>
<organism evidence="7">
    <name type="scientific">Tanacetum cinerariifolium</name>
    <name type="common">Dalmatian daisy</name>
    <name type="synonym">Chrysanthemum cinerariifolium</name>
    <dbReference type="NCBI Taxonomy" id="118510"/>
    <lineage>
        <taxon>Eukaryota</taxon>
        <taxon>Viridiplantae</taxon>
        <taxon>Streptophyta</taxon>
        <taxon>Embryophyta</taxon>
        <taxon>Tracheophyta</taxon>
        <taxon>Spermatophyta</taxon>
        <taxon>Magnoliopsida</taxon>
        <taxon>eudicotyledons</taxon>
        <taxon>Gunneridae</taxon>
        <taxon>Pentapetalae</taxon>
        <taxon>asterids</taxon>
        <taxon>campanulids</taxon>
        <taxon>Asterales</taxon>
        <taxon>Asteraceae</taxon>
        <taxon>Asteroideae</taxon>
        <taxon>Anthemideae</taxon>
        <taxon>Anthemidinae</taxon>
        <taxon>Tanacetum</taxon>
    </lineage>
</organism>
<dbReference type="AlphaFoldDB" id="A0A699KWN0"/>
<evidence type="ECO:0000259" key="6">
    <source>
        <dbReference type="PROSITE" id="PS50016"/>
    </source>
</evidence>
<dbReference type="InterPro" id="IPR019786">
    <property type="entry name" value="Zinc_finger_PHD-type_CS"/>
</dbReference>
<dbReference type="PROSITE" id="PS50016">
    <property type="entry name" value="ZF_PHD_2"/>
    <property type="match status" value="1"/>
</dbReference>
<dbReference type="InterPro" id="IPR045134">
    <property type="entry name" value="UHRF1/2-like"/>
</dbReference>
<protein>
    <submittedName>
        <fullName evidence="7">E3 ubiquitin-protein ligase ORTHRUS 2-like</fullName>
    </submittedName>
</protein>
<dbReference type="PROSITE" id="PS01359">
    <property type="entry name" value="ZF_PHD_1"/>
    <property type="match status" value="1"/>
</dbReference>
<keyword evidence="3" id="KW-0862">Zinc</keyword>
<proteinExistence type="predicted"/>
<keyword evidence="1" id="KW-0479">Metal-binding</keyword>
<dbReference type="GO" id="GO:0016567">
    <property type="term" value="P:protein ubiquitination"/>
    <property type="evidence" value="ECO:0007669"/>
    <property type="project" value="TreeGrafter"/>
</dbReference>
<dbReference type="GO" id="GO:0061630">
    <property type="term" value="F:ubiquitin protein ligase activity"/>
    <property type="evidence" value="ECO:0007669"/>
    <property type="project" value="TreeGrafter"/>
</dbReference>
<dbReference type="PANTHER" id="PTHR14140">
    <property type="entry name" value="E3 UBIQUITIN-PROTEIN LIGASE UHRF-RELATED"/>
    <property type="match status" value="1"/>
</dbReference>
<keyword evidence="2 4" id="KW-0863">Zinc-finger</keyword>
<dbReference type="Gene3D" id="3.30.40.10">
    <property type="entry name" value="Zinc/RING finger domain, C3HC4 (zinc finger)"/>
    <property type="match status" value="1"/>
</dbReference>
<evidence type="ECO:0000256" key="2">
    <source>
        <dbReference type="ARBA" id="ARBA00022771"/>
    </source>
</evidence>
<dbReference type="PANTHER" id="PTHR14140:SF27">
    <property type="entry name" value="OS04G0289800 PROTEIN"/>
    <property type="match status" value="1"/>
</dbReference>
<accession>A0A699KWN0</accession>
<dbReference type="Pfam" id="PF00628">
    <property type="entry name" value="PHD"/>
    <property type="match status" value="1"/>
</dbReference>
<comment type="caution">
    <text evidence="7">The sequence shown here is derived from an EMBL/GenBank/DDBJ whole genome shotgun (WGS) entry which is preliminary data.</text>
</comment>
<dbReference type="GO" id="GO:0044027">
    <property type="term" value="P:negative regulation of gene expression via chromosomal CpG island methylation"/>
    <property type="evidence" value="ECO:0007669"/>
    <property type="project" value="TreeGrafter"/>
</dbReference>
<dbReference type="SMART" id="SM00249">
    <property type="entry name" value="PHD"/>
    <property type="match status" value="1"/>
</dbReference>
<dbReference type="GO" id="GO:0008270">
    <property type="term" value="F:zinc ion binding"/>
    <property type="evidence" value="ECO:0007669"/>
    <property type="project" value="UniProtKB-KW"/>
</dbReference>
<evidence type="ECO:0000313" key="7">
    <source>
        <dbReference type="EMBL" id="GFB10047.1"/>
    </source>
</evidence>
<evidence type="ECO:0000256" key="4">
    <source>
        <dbReference type="PROSITE-ProRule" id="PRU00146"/>
    </source>
</evidence>
<dbReference type="EMBL" id="BKCJ010552058">
    <property type="protein sequence ID" value="GFB10047.1"/>
    <property type="molecule type" value="Genomic_DNA"/>
</dbReference>
<name>A0A699KWN0_TANCI</name>
<dbReference type="InterPro" id="IPR011011">
    <property type="entry name" value="Znf_FYVE_PHD"/>
</dbReference>
<evidence type="ECO:0000256" key="3">
    <source>
        <dbReference type="ARBA" id="ARBA00022833"/>
    </source>
</evidence>
<evidence type="ECO:0000256" key="1">
    <source>
        <dbReference type="ARBA" id="ARBA00022723"/>
    </source>
</evidence>
<feature type="compositionally biased region" description="Basic and acidic residues" evidence="5">
    <location>
        <begin position="110"/>
        <end position="120"/>
    </location>
</feature>
<reference evidence="7" key="1">
    <citation type="journal article" date="2019" name="Sci. Rep.">
        <title>Draft genome of Tanacetum cinerariifolium, the natural source of mosquito coil.</title>
        <authorList>
            <person name="Yamashiro T."/>
            <person name="Shiraishi A."/>
            <person name="Satake H."/>
            <person name="Nakayama K."/>
        </authorList>
    </citation>
    <scope>NUCLEOTIDE SEQUENCE</scope>
</reference>
<dbReference type="InterPro" id="IPR019787">
    <property type="entry name" value="Znf_PHD-finger"/>
</dbReference>
<dbReference type="InterPro" id="IPR001965">
    <property type="entry name" value="Znf_PHD"/>
</dbReference>
<evidence type="ECO:0000256" key="5">
    <source>
        <dbReference type="SAM" id="MobiDB-lite"/>
    </source>
</evidence>
<sequence length="156" mass="16233">MADLPCDGDGKCMICKATPPEEEKLTCKTCVTPWHTDCLTTSRPKTLADVAQWECPDCTDLGVSHAPLANAGSEKSDSLVSAIRAIENDVMLSDVEKAKKRQELLSGKGGGDDVAGKDRASGSGGGGVGGGSDVLKLLSGSFNCSFCMQLPERPVT</sequence>